<evidence type="ECO:0000259" key="1">
    <source>
        <dbReference type="Pfam" id="PF01498"/>
    </source>
</evidence>
<dbReference type="Proteomes" id="UP000469452">
    <property type="component" value="Unassembled WGS sequence"/>
</dbReference>
<organism evidence="4 5">
    <name type="scientific">Aphanomyces astaci</name>
    <name type="common">Crayfish plague agent</name>
    <dbReference type="NCBI Taxonomy" id="112090"/>
    <lineage>
        <taxon>Eukaryota</taxon>
        <taxon>Sar</taxon>
        <taxon>Stramenopiles</taxon>
        <taxon>Oomycota</taxon>
        <taxon>Saprolegniomycetes</taxon>
        <taxon>Saprolegniales</taxon>
        <taxon>Verrucalvaceae</taxon>
        <taxon>Aphanomyces</taxon>
    </lineage>
</organism>
<dbReference type="EMBL" id="VJMI01020181">
    <property type="protein sequence ID" value="KAF0705190.1"/>
    <property type="molecule type" value="Genomic_DNA"/>
</dbReference>
<evidence type="ECO:0000313" key="5">
    <source>
        <dbReference type="Proteomes" id="UP000469452"/>
    </source>
</evidence>
<dbReference type="InterPro" id="IPR036397">
    <property type="entry name" value="RNaseH_sf"/>
</dbReference>
<evidence type="ECO:0000313" key="3">
    <source>
        <dbReference type="EMBL" id="KAF0705190.1"/>
    </source>
</evidence>
<dbReference type="Pfam" id="PF01498">
    <property type="entry name" value="HTH_Tnp_Tc3_2"/>
    <property type="match status" value="1"/>
</dbReference>
<evidence type="ECO:0000259" key="2">
    <source>
        <dbReference type="Pfam" id="PF24964"/>
    </source>
</evidence>
<dbReference type="VEuPathDB" id="FungiDB:H257_18710"/>
<dbReference type="InterPro" id="IPR002492">
    <property type="entry name" value="Transposase_Tc1-like"/>
</dbReference>
<protein>
    <submittedName>
        <fullName evidence="4">Uncharacterized protein</fullName>
    </submittedName>
</protein>
<evidence type="ECO:0000313" key="4">
    <source>
        <dbReference type="EMBL" id="KAF0768626.1"/>
    </source>
</evidence>
<proteinExistence type="predicted"/>
<name>A0A6A5ATA6_APHAT</name>
<sequence>MTRATTKHDLPNDQRLGLYHELLVHKVNGRLPKGKAKELLAQYGVSRQTVSKIWRRGQRSKARNGLADVALKKKGRCGRRPSRTMSDIETAIKSVPPVLRRTFESLAVSSGIPRTTLWRVLQTKKLQRRTSRLKPMVTEKHKADRLAFARSFVHGTSCNGMVWHDMYDRVHIDEKWFYLTEVNRRYYLWHDESTPVRKCNSKRHIIKVMFLTAVARPRFDYARKTMWDGKVGMWPFVAVRPAQRKSKNRARGALITTPIVVTKPFYRQYLLDHVIPAIKQAWPGPRAHPIYIQQDNARPHVEVDDAAVTAAGCSDGWKIQLVAQPAMSPDFNVLDLGFFNSIQALQHRKAVTSIDELVAAVHESFSDLDWRVLDKTFVTLQK</sequence>
<dbReference type="GO" id="GO:0003677">
    <property type="term" value="F:DNA binding"/>
    <property type="evidence" value="ECO:0007669"/>
    <property type="project" value="InterPro"/>
</dbReference>
<feature type="domain" description="Transposase Tc1-like" evidence="1">
    <location>
        <begin position="105"/>
        <end position="154"/>
    </location>
</feature>
<comment type="caution">
    <text evidence="4">The sequence shown here is derived from an EMBL/GenBank/DDBJ whole genome shotgun (WGS) entry which is preliminary data.</text>
</comment>
<dbReference type="PANTHER" id="PTHR47169:SF2">
    <property type="entry name" value="OS01G0541250 PROTEIN"/>
    <property type="match status" value="1"/>
</dbReference>
<dbReference type="AlphaFoldDB" id="A0A6A5ATA6"/>
<dbReference type="InterPro" id="IPR056671">
    <property type="entry name" value="DUF7769"/>
</dbReference>
<dbReference type="PANTHER" id="PTHR47169">
    <property type="entry name" value="OS01G0541250 PROTEIN"/>
    <property type="match status" value="1"/>
</dbReference>
<reference evidence="4 5" key="1">
    <citation type="submission" date="2019-06" db="EMBL/GenBank/DDBJ databases">
        <title>Genomics analysis of Aphanomyces spp. identifies a new class of oomycete effector associated with host adaptation.</title>
        <authorList>
            <person name="Gaulin E."/>
        </authorList>
    </citation>
    <scope>NUCLEOTIDE SEQUENCE [LARGE SCALE GENOMIC DNA]</scope>
    <source>
        <strain evidence="4 5">E</strain>
    </source>
</reference>
<gene>
    <name evidence="4" type="ORF">AaE_002765</name>
    <name evidence="3" type="ORF">AaE_014626</name>
</gene>
<accession>A0A6A5ATA6</accession>
<dbReference type="EMBL" id="VJMI01005688">
    <property type="protein sequence ID" value="KAF0768626.1"/>
    <property type="molecule type" value="Genomic_DNA"/>
</dbReference>
<dbReference type="GO" id="GO:0006313">
    <property type="term" value="P:DNA transposition"/>
    <property type="evidence" value="ECO:0007669"/>
    <property type="project" value="InterPro"/>
</dbReference>
<feature type="non-terminal residue" evidence="4">
    <location>
        <position position="382"/>
    </location>
</feature>
<dbReference type="GO" id="GO:0015074">
    <property type="term" value="P:DNA integration"/>
    <property type="evidence" value="ECO:0007669"/>
    <property type="project" value="InterPro"/>
</dbReference>
<dbReference type="Pfam" id="PF24964">
    <property type="entry name" value="DUF7769"/>
    <property type="match status" value="1"/>
</dbReference>
<dbReference type="Gene3D" id="3.30.420.10">
    <property type="entry name" value="Ribonuclease H-like superfamily/Ribonuclease H"/>
    <property type="match status" value="1"/>
</dbReference>
<feature type="domain" description="DUF7769" evidence="2">
    <location>
        <begin position="10"/>
        <end position="62"/>
    </location>
</feature>